<dbReference type="Proteomes" id="UP000663829">
    <property type="component" value="Unassembled WGS sequence"/>
</dbReference>
<gene>
    <name evidence="2" type="ORF">GPM918_LOCUS3631</name>
    <name evidence="3" type="ORF">SRO942_LOCUS3631</name>
</gene>
<reference evidence="2" key="1">
    <citation type="submission" date="2021-02" db="EMBL/GenBank/DDBJ databases">
        <authorList>
            <person name="Nowell W R."/>
        </authorList>
    </citation>
    <scope>NUCLEOTIDE SEQUENCE</scope>
</reference>
<comment type="caution">
    <text evidence="2">The sequence shown here is derived from an EMBL/GenBank/DDBJ whole genome shotgun (WGS) entry which is preliminary data.</text>
</comment>
<protein>
    <submittedName>
        <fullName evidence="2">Uncharacterized protein</fullName>
    </submittedName>
</protein>
<evidence type="ECO:0000313" key="4">
    <source>
        <dbReference type="Proteomes" id="UP000663829"/>
    </source>
</evidence>
<feature type="chain" id="PRO_5035682900" evidence="1">
    <location>
        <begin position="22"/>
        <end position="274"/>
    </location>
</feature>
<dbReference type="AlphaFoldDB" id="A0A813T4C4"/>
<dbReference type="Proteomes" id="UP000681722">
    <property type="component" value="Unassembled WGS sequence"/>
</dbReference>
<name>A0A813T4C4_9BILA</name>
<keyword evidence="4" id="KW-1185">Reference proteome</keyword>
<dbReference type="EMBL" id="CAJNOQ010000455">
    <property type="protein sequence ID" value="CAF0803237.1"/>
    <property type="molecule type" value="Genomic_DNA"/>
</dbReference>
<dbReference type="EMBL" id="CAJOBC010000455">
    <property type="protein sequence ID" value="CAF3588439.1"/>
    <property type="molecule type" value="Genomic_DNA"/>
</dbReference>
<accession>A0A813T4C4</accession>
<dbReference type="OrthoDB" id="10033266at2759"/>
<proteinExistence type="predicted"/>
<organism evidence="2 4">
    <name type="scientific">Didymodactylos carnosus</name>
    <dbReference type="NCBI Taxonomy" id="1234261"/>
    <lineage>
        <taxon>Eukaryota</taxon>
        <taxon>Metazoa</taxon>
        <taxon>Spiralia</taxon>
        <taxon>Gnathifera</taxon>
        <taxon>Rotifera</taxon>
        <taxon>Eurotatoria</taxon>
        <taxon>Bdelloidea</taxon>
        <taxon>Philodinida</taxon>
        <taxon>Philodinidae</taxon>
        <taxon>Didymodactylos</taxon>
    </lineage>
</organism>
<evidence type="ECO:0000313" key="3">
    <source>
        <dbReference type="EMBL" id="CAF3588439.1"/>
    </source>
</evidence>
<evidence type="ECO:0000313" key="2">
    <source>
        <dbReference type="EMBL" id="CAF0803237.1"/>
    </source>
</evidence>
<evidence type="ECO:0000256" key="1">
    <source>
        <dbReference type="SAM" id="SignalP"/>
    </source>
</evidence>
<sequence length="274" mass="31217">MVTLLYTLLGFIHMIHVRVDSSHPSVDVYVNVSTTPNSLSSQNFFTSTPMYENSFLIPSPIASSGYQTQTSSSNQSLNCAFIEENVQLNKIISNKNTEHLYDRLFNDQRLTCNVTKSNNKDKSLNNSRISKIVPSIVKPTNTAWSNIDHQLTPLSYSKNYTLKQILDNVENIQSYSTNSDYGSIYEEIVPSSSINNCFKWKTLCKTLKDKGNKKKERKVNESSSNQKYNHLSTTEKSFFTFGGETLGLIALPNTNYDHHTYENEIIRKENFANF</sequence>
<keyword evidence="1" id="KW-0732">Signal</keyword>
<feature type="signal peptide" evidence="1">
    <location>
        <begin position="1"/>
        <end position="21"/>
    </location>
</feature>